<dbReference type="InterPro" id="IPR023267">
    <property type="entry name" value="RCMT"/>
</dbReference>
<accession>A0A9P1BIM3</accession>
<dbReference type="InterPro" id="IPR042522">
    <property type="entry name" value="Atg7_N_1"/>
</dbReference>
<dbReference type="Pfam" id="PF00899">
    <property type="entry name" value="ThiF"/>
    <property type="match status" value="1"/>
</dbReference>
<dbReference type="EMBL" id="CAMXCT030000070">
    <property type="protein sequence ID" value="CAL4760692.1"/>
    <property type="molecule type" value="Genomic_DNA"/>
</dbReference>
<dbReference type="InterPro" id="IPR032197">
    <property type="entry name" value="Atg7_N"/>
</dbReference>
<feature type="binding site" evidence="5">
    <location>
        <position position="273"/>
    </location>
    <ligand>
        <name>S-adenosyl-L-methionine</name>
        <dbReference type="ChEBI" id="CHEBI:59789"/>
    </ligand>
</feature>
<dbReference type="InterPro" id="IPR057285">
    <property type="entry name" value="Pre-PUA_NSUN2"/>
</dbReference>
<keyword evidence="2 5" id="KW-0808">Transferase</keyword>
<feature type="compositionally biased region" description="Basic and acidic residues" evidence="6">
    <location>
        <begin position="453"/>
        <end position="464"/>
    </location>
</feature>
<dbReference type="GO" id="GO:0008173">
    <property type="term" value="F:RNA methyltransferase activity"/>
    <property type="evidence" value="ECO:0007669"/>
    <property type="project" value="InterPro"/>
</dbReference>
<protein>
    <submittedName>
        <fullName evidence="9">Ubiquitin-like modifier-activating enzyme ATG7 (ATG12-activating enzyme E1 ATG7) (Autophagy-related protein 7) (APG7-like) (MAGP7) (Ubiquitin-activating enzyme E1-like protein)</fullName>
    </submittedName>
</protein>
<proteinExistence type="inferred from homology"/>
<feature type="binding site" evidence="5">
    <location>
        <position position="249"/>
    </location>
    <ligand>
        <name>S-adenosyl-L-methionine</name>
        <dbReference type="ChEBI" id="CHEBI:59789"/>
    </ligand>
</feature>
<evidence type="ECO:0000256" key="3">
    <source>
        <dbReference type="ARBA" id="ARBA00022691"/>
    </source>
</evidence>
<dbReference type="EMBL" id="CAMXCT010000070">
    <property type="protein sequence ID" value="CAI3973380.1"/>
    <property type="molecule type" value="Genomic_DNA"/>
</dbReference>
<dbReference type="OrthoDB" id="338614at2759"/>
<dbReference type="GO" id="GO:0008641">
    <property type="term" value="F:ubiquitin-like modifier activating enzyme activity"/>
    <property type="evidence" value="ECO:0007669"/>
    <property type="project" value="InterPro"/>
</dbReference>
<keyword evidence="10" id="KW-1185">Reference proteome</keyword>
<dbReference type="InterPro" id="IPR035985">
    <property type="entry name" value="Ubiquitin-activating_enz"/>
</dbReference>
<dbReference type="Gene3D" id="3.40.140.100">
    <property type="entry name" value="Ubiquitin-like modifier-activating enzyme ATG7 C-terminal domain"/>
    <property type="match status" value="1"/>
</dbReference>
<gene>
    <name evidence="8" type="ORF">C1SCF055_LOCUS1890</name>
</gene>
<keyword evidence="1 5" id="KW-0489">Methyltransferase</keyword>
<evidence type="ECO:0000256" key="6">
    <source>
        <dbReference type="SAM" id="MobiDB-lite"/>
    </source>
</evidence>
<dbReference type="Gene3D" id="3.40.140.70">
    <property type="entry name" value="Ubiquitin-like modifier-activating enzyme ATG7 N-terminal domain"/>
    <property type="match status" value="1"/>
</dbReference>
<dbReference type="PROSITE" id="PS51686">
    <property type="entry name" value="SAM_MT_RSMB_NOP"/>
    <property type="match status" value="1"/>
</dbReference>
<dbReference type="Proteomes" id="UP001152797">
    <property type="component" value="Unassembled WGS sequence"/>
</dbReference>
<sequence>MGPKDGGPQDAPGRQRNRAFEKFYWANLVETGHVKDSEWEIFLDSLSKPLPVTLWITPTDRDAEKVRRALRQYKAAAEEASSADTDIEQRVSVQMLPWMPEEMGWRVDIPKTLLRKDPRFKPLHQMLIDYTAKGTINRMEEVSMLPVTLLDIQAGHRCLDTCASPGSKTAQMLACLAHANFRKWGRGLESICNNEVKKCQPFLLGRIDYSSDEGCVVANEISAERAGMLVHQIARHQALYPLVVFTSHDARYFPSIREADGQTELLFDRILCDVMCSSDGTLRKAPHLWREWSTKLSMELHADQLAVALRAARLLRPGGRMVYSTCSLSPVENEAVVSEILQAASLALVDVRGQLAMRTSPGLQRWKVAHNGQLFESHAAALAAGVKLHKGFFPPEAPHLLPELSKCLRILPHHNDTGGFFVAVFEKHTLDHEEDGTAACRGYDSDRDEDGEESARRKQLEKLEQVATAGSAQERAKAEARRERARTSGSLARELARYTCLASMPQAAALRSFYGLHETFPEKLLFSRHHLELNADGELLQTHQGEANQLLLLAGAAAEILQCGTGAHAKRKLKIIAGGLRVFEKDRFEVPERCTSFRFAQEGLELLLPYIGQRIAVLEDVADTRRLLNQRDSATAQLVSKGKEVLETLGPGGCVLLLGTMIEGDLLPVSALRTQKAVNLFVNDITMPLVREDFEPLQVAPEVSFWQELSQRKLDIWRLDSSNVPFTAFYEASQASGVPAKCFLQKTAFDAAKVPAGAGKVIGELKNFNTEEEFRTFLGNAEARQSSLTEAVKSIRNDIDSGVALTEPSRLRRLILFSFADLKKYHYSFLSTLPALKTPKPWQHSKEPIEKLGQDVLAQVAKGLREEDFDGLCLLLRSSSSETGWCLRPLAHLPSLQVESEDDVVLVFVDPSSEDAPAWPLQNALLLLARYRPGQRLVLAFRDPQLASGARGYSGGTQLRSRLLRYEVSAETSTANDCRAGWSKIATFDLTRFLDSKTVAANAVDLNIKLMKWRVLPGLEPERMKELRILLLGSGTLGCGVARALMGWGCRRMTFVDAGKVSFSNPVRQSLFTHKDAAEGRKKATAAREAVEAILPDAEAKDVVMDIPMPGHPHQSAEVLRANIEKLQSLVDSHDVICMLTDSRESRWLPSLMVAAAQDRENPPLGLTVALGFDSFLVSRQTYRKSLAACYFCNDVTAPSDSLAFRTLDQQCTVTRPGISGLASNIAVELLAALTQHQDGFGASSTGTPSIAESPLGGVPHQVRGYAAEYTLSPAETEPFKHCVCCSKEVLDIYAKEGGGFLEKVVADSSILEEVSGLAEMKAAMWGQAGDVEAFDDFDDL</sequence>
<dbReference type="GO" id="GO:0001510">
    <property type="term" value="P:RNA methylation"/>
    <property type="evidence" value="ECO:0007669"/>
    <property type="project" value="InterPro"/>
</dbReference>
<dbReference type="EMBL" id="CAMXCT020000070">
    <property type="protein sequence ID" value="CAL1126755.1"/>
    <property type="molecule type" value="Genomic_DNA"/>
</dbReference>
<feature type="binding site" evidence="5">
    <location>
        <position position="220"/>
    </location>
    <ligand>
        <name>S-adenosyl-L-methionine</name>
        <dbReference type="ChEBI" id="CHEBI:59789"/>
    </ligand>
</feature>
<dbReference type="PRINTS" id="PR02008">
    <property type="entry name" value="RCMTFAMILY"/>
</dbReference>
<comment type="caution">
    <text evidence="5">Lacks conserved residue(s) required for the propagation of feature annotation.</text>
</comment>
<dbReference type="Pfam" id="PF01189">
    <property type="entry name" value="Methyltr_RsmB-F"/>
    <property type="match status" value="1"/>
</dbReference>
<dbReference type="Pfam" id="PF25376">
    <property type="entry name" value="Pre-PUA_NSUN2"/>
    <property type="match status" value="1"/>
</dbReference>
<organism evidence="8">
    <name type="scientific">Cladocopium goreaui</name>
    <dbReference type="NCBI Taxonomy" id="2562237"/>
    <lineage>
        <taxon>Eukaryota</taxon>
        <taxon>Sar</taxon>
        <taxon>Alveolata</taxon>
        <taxon>Dinophyceae</taxon>
        <taxon>Suessiales</taxon>
        <taxon>Symbiodiniaceae</taxon>
        <taxon>Cladocopium</taxon>
    </lineage>
</organism>
<feature type="active site" description="Nucleophile" evidence="5">
    <location>
        <position position="326"/>
    </location>
</feature>
<evidence type="ECO:0000256" key="5">
    <source>
        <dbReference type="PROSITE-ProRule" id="PRU01023"/>
    </source>
</evidence>
<dbReference type="SUPFAM" id="SSF53335">
    <property type="entry name" value="S-adenosyl-L-methionine-dependent methyltransferases"/>
    <property type="match status" value="1"/>
</dbReference>
<reference evidence="8" key="1">
    <citation type="submission" date="2022-10" db="EMBL/GenBank/DDBJ databases">
        <authorList>
            <person name="Chen Y."/>
            <person name="Dougan E. K."/>
            <person name="Chan C."/>
            <person name="Rhodes N."/>
            <person name="Thang M."/>
        </authorList>
    </citation>
    <scope>NUCLEOTIDE SEQUENCE</scope>
</reference>
<evidence type="ECO:0000313" key="9">
    <source>
        <dbReference type="EMBL" id="CAL4760692.1"/>
    </source>
</evidence>
<evidence type="ECO:0000256" key="1">
    <source>
        <dbReference type="ARBA" id="ARBA00022603"/>
    </source>
</evidence>
<evidence type="ECO:0000256" key="4">
    <source>
        <dbReference type="ARBA" id="ARBA00022884"/>
    </source>
</evidence>
<dbReference type="InterPro" id="IPR049560">
    <property type="entry name" value="MeTrfase_RsmB-F_NOP2_cat"/>
</dbReference>
<dbReference type="InterPro" id="IPR029063">
    <property type="entry name" value="SAM-dependent_MTases_sf"/>
</dbReference>
<dbReference type="InterPro" id="IPR001678">
    <property type="entry name" value="MeTrfase_RsmB-F_NOP2_dom"/>
</dbReference>
<comment type="caution">
    <text evidence="8">The sequence shown here is derived from an EMBL/GenBank/DDBJ whole genome shotgun (WGS) entry which is preliminary data.</text>
</comment>
<evidence type="ECO:0000313" key="10">
    <source>
        <dbReference type="Proteomes" id="UP001152797"/>
    </source>
</evidence>
<dbReference type="PANTHER" id="PTHR22808:SF1">
    <property type="entry name" value="RNA CYTOSINE-C(5)-METHYLTRANSFERASE NSUN2-RELATED"/>
    <property type="match status" value="1"/>
</dbReference>
<keyword evidence="3 5" id="KW-0949">S-adenosyl-L-methionine</keyword>
<name>A0A9P1BIM3_9DINO</name>
<reference evidence="9 10" key="2">
    <citation type="submission" date="2024-05" db="EMBL/GenBank/DDBJ databases">
        <authorList>
            <person name="Chen Y."/>
            <person name="Shah S."/>
            <person name="Dougan E. K."/>
            <person name="Thang M."/>
            <person name="Chan C."/>
        </authorList>
    </citation>
    <scope>NUCLEOTIDE SEQUENCE [LARGE SCALE GENOMIC DNA]</scope>
</reference>
<evidence type="ECO:0000313" key="8">
    <source>
        <dbReference type="EMBL" id="CAI3973380.1"/>
    </source>
</evidence>
<keyword evidence="4 5" id="KW-0694">RNA-binding</keyword>
<feature type="region of interest" description="Disordered" evidence="6">
    <location>
        <begin position="436"/>
        <end position="485"/>
    </location>
</feature>
<dbReference type="InterPro" id="IPR042523">
    <property type="entry name" value="Atg7_N_2"/>
</dbReference>
<dbReference type="SUPFAM" id="SSF69572">
    <property type="entry name" value="Activating enzymes of the ubiquitin-like proteins"/>
    <property type="match status" value="1"/>
</dbReference>
<comment type="similarity">
    <text evidence="5">Belongs to the class I-like SAM-binding methyltransferase superfamily. RsmB/NOP family.</text>
</comment>
<dbReference type="Gene3D" id="3.40.50.720">
    <property type="entry name" value="NAD(P)-binding Rossmann-like Domain"/>
    <property type="match status" value="1"/>
</dbReference>
<dbReference type="PANTHER" id="PTHR22808">
    <property type="entry name" value="NCL1 YEAST -RELATED NOL1/NOP2/FMU SUN DOMAIN-CONTAINING"/>
    <property type="match status" value="1"/>
</dbReference>
<dbReference type="Gene3D" id="3.40.50.150">
    <property type="entry name" value="Vaccinia Virus protein VP39"/>
    <property type="match status" value="1"/>
</dbReference>
<evidence type="ECO:0000259" key="7">
    <source>
        <dbReference type="PROSITE" id="PS51686"/>
    </source>
</evidence>
<evidence type="ECO:0000256" key="2">
    <source>
        <dbReference type="ARBA" id="ARBA00022679"/>
    </source>
</evidence>
<dbReference type="InterPro" id="IPR000594">
    <property type="entry name" value="ThiF_NAD_FAD-bd"/>
</dbReference>
<feature type="domain" description="SAM-dependent MTase RsmB/NOP-type" evidence="7">
    <location>
        <begin position="42"/>
        <end position="428"/>
    </location>
</feature>
<dbReference type="Pfam" id="PF16420">
    <property type="entry name" value="ATG7_N"/>
    <property type="match status" value="1"/>
</dbReference>
<feature type="compositionally biased region" description="Basic and acidic residues" evidence="6">
    <location>
        <begin position="474"/>
        <end position="485"/>
    </location>
</feature>
<dbReference type="GO" id="GO:0003723">
    <property type="term" value="F:RNA binding"/>
    <property type="evidence" value="ECO:0007669"/>
    <property type="project" value="UniProtKB-UniRule"/>
</dbReference>